<dbReference type="InterPro" id="IPR027417">
    <property type="entry name" value="P-loop_NTPase"/>
</dbReference>
<evidence type="ECO:0000313" key="10">
    <source>
        <dbReference type="EMBL" id="KUZ88800.1"/>
    </source>
</evidence>
<dbReference type="Pfam" id="PF00005">
    <property type="entry name" value="ABC_tran"/>
    <property type="match status" value="1"/>
</dbReference>
<proteinExistence type="inferred from homology"/>
<evidence type="ECO:0000256" key="8">
    <source>
        <dbReference type="ARBA" id="ARBA00023136"/>
    </source>
</evidence>
<evidence type="ECO:0000259" key="9">
    <source>
        <dbReference type="PROSITE" id="PS50893"/>
    </source>
</evidence>
<dbReference type="PANTHER" id="PTHR43297">
    <property type="entry name" value="OLIGOPEPTIDE TRANSPORT ATP-BINDING PROTEIN APPD"/>
    <property type="match status" value="1"/>
</dbReference>
<evidence type="ECO:0000313" key="11">
    <source>
        <dbReference type="Proteomes" id="UP000065521"/>
    </source>
</evidence>
<dbReference type="EMBL" id="LOTN01000036">
    <property type="protein sequence ID" value="KUZ88800.1"/>
    <property type="molecule type" value="Genomic_DNA"/>
</dbReference>
<comment type="subcellular location">
    <subcellularLocation>
        <location evidence="1">Cell inner membrane</location>
        <topology evidence="1">Peripheral membrane protein</topology>
    </subcellularLocation>
</comment>
<dbReference type="CDD" id="cd03257">
    <property type="entry name" value="ABC_NikE_OppD_transporters"/>
    <property type="match status" value="1"/>
</dbReference>
<protein>
    <submittedName>
        <fullName evidence="10">Peptide ABC transporter ATP-binding protein</fullName>
    </submittedName>
</protein>
<keyword evidence="4" id="KW-1003">Cell membrane</keyword>
<dbReference type="Gene3D" id="3.40.50.300">
    <property type="entry name" value="P-loop containing nucleotide triphosphate hydrolases"/>
    <property type="match status" value="1"/>
</dbReference>
<dbReference type="Proteomes" id="UP000065521">
    <property type="component" value="Unassembled WGS sequence"/>
</dbReference>
<dbReference type="InterPro" id="IPR050388">
    <property type="entry name" value="ABC_Ni/Peptide_Import"/>
</dbReference>
<evidence type="ECO:0000256" key="6">
    <source>
        <dbReference type="ARBA" id="ARBA00022741"/>
    </source>
</evidence>
<accession>A0A102K7Q1</accession>
<reference evidence="10 11" key="1">
    <citation type="submission" date="2015-11" db="EMBL/GenBank/DDBJ databases">
        <title>Expanding the genomic diversity of Burkholderia species for the development of highly accurate diagnostics.</title>
        <authorList>
            <person name="Sahl J."/>
            <person name="Keim P."/>
            <person name="Wagner D."/>
        </authorList>
    </citation>
    <scope>NUCLEOTIDE SEQUENCE [LARGE SCALE GENOMIC DNA]</scope>
    <source>
        <strain evidence="10 11">RF32-BP4</strain>
    </source>
</reference>
<dbReference type="SUPFAM" id="SSF52540">
    <property type="entry name" value="P-loop containing nucleoside triphosphate hydrolases"/>
    <property type="match status" value="1"/>
</dbReference>
<sequence length="288" mass="31300">MPNMRELIVEDLSVTYPTLHGDVDVVQHLSMRIGCERVGIVGESGSGKSMTARALMGLVRAPGRVRAARLEFGGQDLLGLSERGWRRLRGSGIGLVLQDPKYSLNPVRRIGDQVAEAGLLHRAFGKGDARAKVLALLAEVGIADPERVAGAYPHQLSGGIGQRVMIAAMLAASPQLLIADEPTSALDVQVRDQVLALLSREIDTRRMGLLLISHDLRMVARFCDRVLIMYRGRLVEECRGDRLFDARHPYTRGLLDCLPSAATRGTTLPVLDRARLDGARDVLTANGS</sequence>
<dbReference type="PANTHER" id="PTHR43297:SF2">
    <property type="entry name" value="DIPEPTIDE TRANSPORT ATP-BINDING PROTEIN DPPD"/>
    <property type="match status" value="1"/>
</dbReference>
<organism evidence="10 11">
    <name type="scientific">Burkholderia ubonensis</name>
    <dbReference type="NCBI Taxonomy" id="101571"/>
    <lineage>
        <taxon>Bacteria</taxon>
        <taxon>Pseudomonadati</taxon>
        <taxon>Pseudomonadota</taxon>
        <taxon>Betaproteobacteria</taxon>
        <taxon>Burkholderiales</taxon>
        <taxon>Burkholderiaceae</taxon>
        <taxon>Burkholderia</taxon>
        <taxon>Burkholderia cepacia complex</taxon>
    </lineage>
</organism>
<evidence type="ECO:0000256" key="2">
    <source>
        <dbReference type="ARBA" id="ARBA00005417"/>
    </source>
</evidence>
<dbReference type="InterPro" id="IPR003439">
    <property type="entry name" value="ABC_transporter-like_ATP-bd"/>
</dbReference>
<evidence type="ECO:0000256" key="3">
    <source>
        <dbReference type="ARBA" id="ARBA00022448"/>
    </source>
</evidence>
<keyword evidence="8" id="KW-0472">Membrane</keyword>
<name>A0A102K7Q1_9BURK</name>
<evidence type="ECO:0000256" key="5">
    <source>
        <dbReference type="ARBA" id="ARBA00022519"/>
    </source>
</evidence>
<dbReference type="InterPro" id="IPR003593">
    <property type="entry name" value="AAA+_ATPase"/>
</dbReference>
<keyword evidence="5" id="KW-0997">Cell inner membrane</keyword>
<dbReference type="PROSITE" id="PS50893">
    <property type="entry name" value="ABC_TRANSPORTER_2"/>
    <property type="match status" value="1"/>
</dbReference>
<dbReference type="GO" id="GO:0005524">
    <property type="term" value="F:ATP binding"/>
    <property type="evidence" value="ECO:0007669"/>
    <property type="project" value="UniProtKB-KW"/>
</dbReference>
<dbReference type="SMART" id="SM00382">
    <property type="entry name" value="AAA"/>
    <property type="match status" value="1"/>
</dbReference>
<keyword evidence="6" id="KW-0547">Nucleotide-binding</keyword>
<comment type="similarity">
    <text evidence="2">Belongs to the ABC transporter superfamily.</text>
</comment>
<dbReference type="GO" id="GO:0005886">
    <property type="term" value="C:plasma membrane"/>
    <property type="evidence" value="ECO:0007669"/>
    <property type="project" value="UniProtKB-SubCell"/>
</dbReference>
<evidence type="ECO:0000256" key="4">
    <source>
        <dbReference type="ARBA" id="ARBA00022475"/>
    </source>
</evidence>
<feature type="domain" description="ABC transporter" evidence="9">
    <location>
        <begin position="7"/>
        <end position="256"/>
    </location>
</feature>
<comment type="caution">
    <text evidence="10">The sequence shown here is derived from an EMBL/GenBank/DDBJ whole genome shotgun (WGS) entry which is preliminary data.</text>
</comment>
<evidence type="ECO:0000256" key="1">
    <source>
        <dbReference type="ARBA" id="ARBA00004417"/>
    </source>
</evidence>
<evidence type="ECO:0000256" key="7">
    <source>
        <dbReference type="ARBA" id="ARBA00022840"/>
    </source>
</evidence>
<dbReference type="GO" id="GO:0016887">
    <property type="term" value="F:ATP hydrolysis activity"/>
    <property type="evidence" value="ECO:0007669"/>
    <property type="project" value="InterPro"/>
</dbReference>
<dbReference type="AlphaFoldDB" id="A0A102K7Q1"/>
<keyword evidence="3" id="KW-0813">Transport</keyword>
<gene>
    <name evidence="10" type="ORF">WI38_18700</name>
</gene>
<keyword evidence="7 10" id="KW-0067">ATP-binding</keyword>